<keyword evidence="1" id="KW-0472">Membrane</keyword>
<feature type="transmembrane region" description="Helical" evidence="1">
    <location>
        <begin position="12"/>
        <end position="29"/>
    </location>
</feature>
<dbReference type="EMBL" id="SOZD01000004">
    <property type="protein sequence ID" value="TFF21669.1"/>
    <property type="molecule type" value="Genomic_DNA"/>
</dbReference>
<reference evidence="3 4" key="1">
    <citation type="submission" date="2019-03" db="EMBL/GenBank/DDBJ databases">
        <title>Jiella endophytica sp. nov., a novel endophytic bacterium isolated from root of Ficus microcarpa Linn. f.</title>
        <authorList>
            <person name="Tuo L."/>
        </authorList>
    </citation>
    <scope>NUCLEOTIDE SEQUENCE [LARGE SCALE GENOMIC DNA]</scope>
    <source>
        <strain evidence="3 4">CBS5Q-3</strain>
    </source>
</reference>
<sequence>MESKKRSLAKAISWQVVGLFSMAILGDIFTGSFFAGGELALTSCGFGFVAYILHERVWAAVHWGLKAASGVAAPSAG</sequence>
<dbReference type="InterPro" id="IPR018638">
    <property type="entry name" value="DUF2061_membrane"/>
</dbReference>
<dbReference type="AlphaFoldDB" id="A0A4Y8RG31"/>
<name>A0A4Y8RG31_9HYPH</name>
<gene>
    <name evidence="3" type="ORF">E3C22_13325</name>
</gene>
<keyword evidence="1" id="KW-0812">Transmembrane</keyword>
<accession>A0A4Y8RG31</accession>
<dbReference type="OrthoDB" id="197461at2"/>
<proteinExistence type="predicted"/>
<protein>
    <submittedName>
        <fullName evidence="3">DUF2061 domain-containing protein</fullName>
    </submittedName>
</protein>
<evidence type="ECO:0000313" key="3">
    <source>
        <dbReference type="EMBL" id="TFF21669.1"/>
    </source>
</evidence>
<organism evidence="3 4">
    <name type="scientific">Jiella endophytica</name>
    <dbReference type="NCBI Taxonomy" id="2558362"/>
    <lineage>
        <taxon>Bacteria</taxon>
        <taxon>Pseudomonadati</taxon>
        <taxon>Pseudomonadota</taxon>
        <taxon>Alphaproteobacteria</taxon>
        <taxon>Hyphomicrobiales</taxon>
        <taxon>Aurantimonadaceae</taxon>
        <taxon>Jiella</taxon>
    </lineage>
</organism>
<keyword evidence="1" id="KW-1133">Transmembrane helix</keyword>
<dbReference type="RefSeq" id="WP_134762552.1">
    <property type="nucleotide sequence ID" value="NZ_SOZD01000004.1"/>
</dbReference>
<dbReference type="Pfam" id="PF09834">
    <property type="entry name" value="DUF2061"/>
    <property type="match status" value="1"/>
</dbReference>
<keyword evidence="4" id="KW-1185">Reference proteome</keyword>
<comment type="caution">
    <text evidence="3">The sequence shown here is derived from an EMBL/GenBank/DDBJ whole genome shotgun (WGS) entry which is preliminary data.</text>
</comment>
<feature type="domain" description="DUF2061" evidence="2">
    <location>
        <begin position="8"/>
        <end position="59"/>
    </location>
</feature>
<evidence type="ECO:0000259" key="2">
    <source>
        <dbReference type="Pfam" id="PF09834"/>
    </source>
</evidence>
<evidence type="ECO:0000256" key="1">
    <source>
        <dbReference type="SAM" id="Phobius"/>
    </source>
</evidence>
<evidence type="ECO:0000313" key="4">
    <source>
        <dbReference type="Proteomes" id="UP000298179"/>
    </source>
</evidence>
<dbReference type="Proteomes" id="UP000298179">
    <property type="component" value="Unassembled WGS sequence"/>
</dbReference>